<keyword evidence="2" id="KW-1185">Reference proteome</keyword>
<reference evidence="1" key="1">
    <citation type="submission" date="2023-11" db="EMBL/GenBank/DDBJ databases">
        <title>Genome assemblies of two species of porcelain crab, Petrolisthes cinctipes and Petrolisthes manimaculis (Anomura: Porcellanidae).</title>
        <authorList>
            <person name="Angst P."/>
        </authorList>
    </citation>
    <scope>NUCLEOTIDE SEQUENCE</scope>
    <source>
        <strain evidence="1">PB745_02</strain>
        <tissue evidence="1">Gill</tissue>
    </source>
</reference>
<organism evidence="1 2">
    <name type="scientific">Petrolisthes manimaculis</name>
    <dbReference type="NCBI Taxonomy" id="1843537"/>
    <lineage>
        <taxon>Eukaryota</taxon>
        <taxon>Metazoa</taxon>
        <taxon>Ecdysozoa</taxon>
        <taxon>Arthropoda</taxon>
        <taxon>Crustacea</taxon>
        <taxon>Multicrustacea</taxon>
        <taxon>Malacostraca</taxon>
        <taxon>Eumalacostraca</taxon>
        <taxon>Eucarida</taxon>
        <taxon>Decapoda</taxon>
        <taxon>Pleocyemata</taxon>
        <taxon>Anomura</taxon>
        <taxon>Galatheoidea</taxon>
        <taxon>Porcellanidae</taxon>
        <taxon>Petrolisthes</taxon>
    </lineage>
</organism>
<dbReference type="EMBL" id="JAWZYT010001276">
    <property type="protein sequence ID" value="KAK4313688.1"/>
    <property type="molecule type" value="Genomic_DNA"/>
</dbReference>
<gene>
    <name evidence="1" type="ORF">Pmani_014977</name>
</gene>
<accession>A0AAE1PT54</accession>
<evidence type="ECO:0000313" key="2">
    <source>
        <dbReference type="Proteomes" id="UP001292094"/>
    </source>
</evidence>
<dbReference type="Proteomes" id="UP001292094">
    <property type="component" value="Unassembled WGS sequence"/>
</dbReference>
<sequence>MPRLEVHCRRLSRTLTAVSLRHYFRPQPRALTYRMYLPSLAHHQAHLGAKCQTAAVIAPPLWFFSSLLFSSPPYLNSTTLNTPLLSTIPVYTTLKTSLLSSLTTLTT</sequence>
<name>A0AAE1PT54_9EUCA</name>
<protein>
    <submittedName>
        <fullName evidence="1">Uncharacterized protein</fullName>
    </submittedName>
</protein>
<dbReference type="AlphaFoldDB" id="A0AAE1PT54"/>
<comment type="caution">
    <text evidence="1">The sequence shown here is derived from an EMBL/GenBank/DDBJ whole genome shotgun (WGS) entry which is preliminary data.</text>
</comment>
<proteinExistence type="predicted"/>
<evidence type="ECO:0000313" key="1">
    <source>
        <dbReference type="EMBL" id="KAK4313688.1"/>
    </source>
</evidence>